<name>A0A919SMA6_9ACTN</name>
<proteinExistence type="predicted"/>
<dbReference type="Proteomes" id="UP000680865">
    <property type="component" value="Unassembled WGS sequence"/>
</dbReference>
<comment type="caution">
    <text evidence="1">The sequence shown here is derived from an EMBL/GenBank/DDBJ whole genome shotgun (WGS) entry which is preliminary data.</text>
</comment>
<evidence type="ECO:0000313" key="1">
    <source>
        <dbReference type="EMBL" id="GIM74761.1"/>
    </source>
</evidence>
<evidence type="ECO:0000313" key="2">
    <source>
        <dbReference type="Proteomes" id="UP000680865"/>
    </source>
</evidence>
<keyword evidence="2" id="KW-1185">Reference proteome</keyword>
<dbReference type="EMBL" id="BOQP01000021">
    <property type="protein sequence ID" value="GIM74761.1"/>
    <property type="molecule type" value="Genomic_DNA"/>
</dbReference>
<sequence length="221" mass="23054">MSYSLTGVFTEACDCTLVCPCWLDDAPDEDHCTGLFAWQIDDGARIDGVGVGSLSVVSVSTHSGGRRAGTTSTAIFVSAAATGEQFALLTEAFSGRLDGPLADLADVSGAVLTTARARIEVTADAAGWHIYVGLPQKPAMTGTGLVEVTGSAAFFLDEDEPLTLTNTALGKELGSGAVVAHRTDALAVRVPALPGAYLDVRGRSAMRGRFQYSQVRMRVPE</sequence>
<organism evidence="1 2">
    <name type="scientific">Winogradskya consettensis</name>
    <dbReference type="NCBI Taxonomy" id="113560"/>
    <lineage>
        <taxon>Bacteria</taxon>
        <taxon>Bacillati</taxon>
        <taxon>Actinomycetota</taxon>
        <taxon>Actinomycetes</taxon>
        <taxon>Micromonosporales</taxon>
        <taxon>Micromonosporaceae</taxon>
        <taxon>Winogradskya</taxon>
    </lineage>
</organism>
<accession>A0A919SMA6</accession>
<dbReference type="Pfam" id="PF07040">
    <property type="entry name" value="DUF1326"/>
    <property type="match status" value="1"/>
</dbReference>
<dbReference type="RefSeq" id="WP_212998912.1">
    <property type="nucleotide sequence ID" value="NZ_BAAATW010000015.1"/>
</dbReference>
<evidence type="ECO:0008006" key="3">
    <source>
        <dbReference type="Google" id="ProtNLM"/>
    </source>
</evidence>
<protein>
    <recommendedName>
        <fullName evidence="3">DUF1326 domain-containing protein</fullName>
    </recommendedName>
</protein>
<reference evidence="1" key="1">
    <citation type="submission" date="2021-03" db="EMBL/GenBank/DDBJ databases">
        <title>Whole genome shotgun sequence of Actinoplanes consettensis NBRC 14913.</title>
        <authorList>
            <person name="Komaki H."/>
            <person name="Tamura T."/>
        </authorList>
    </citation>
    <scope>NUCLEOTIDE SEQUENCE</scope>
    <source>
        <strain evidence="1">NBRC 14913</strain>
    </source>
</reference>
<gene>
    <name evidence="1" type="ORF">Aco04nite_41920</name>
</gene>
<dbReference type="InterPro" id="IPR009758">
    <property type="entry name" value="DUF1326"/>
</dbReference>
<dbReference type="AlphaFoldDB" id="A0A919SMA6"/>